<dbReference type="Pfam" id="PF03129">
    <property type="entry name" value="HGTP_anticodon"/>
    <property type="match status" value="1"/>
</dbReference>
<dbReference type="SUPFAM" id="SSF55681">
    <property type="entry name" value="Class II aaRS and biotin synthetases"/>
    <property type="match status" value="1"/>
</dbReference>
<feature type="binding site" evidence="9">
    <location>
        <position position="111"/>
    </location>
    <ligand>
        <name>L-histidine</name>
        <dbReference type="ChEBI" id="CHEBI:57595"/>
    </ligand>
</feature>
<sequence length="429" mass="49661">MLQLKNVRGTKDFNPGEQRLRNTIKETCEKAFRLYGFKPLETPIFNEFDLMAYKYGGGAEILKEVYQLTDQGGRQLALRYDLTIPFTKYIGMNKDTIRFPFKRYEIGKVFRDGPVKVGRHREFTQCDVDVVGVKAMSAEAELMAMASEILQSLGIDVVIEYNNRKLLEGILLAYNIREELIGDVILTVDKFNKIGITGVQDELREKQVEEDMISQISELLAKETFTFDYFKQTFSNELVQEGIRELEELNVFLDCLCIRECCMFNPFLARGLNMYTGTIYEIFVRDGSFSSSIGSGGRYDRIIGQYVGDGEEYPTVGMSLGLESIFTVLENRLQREEVFVDVYIIPLDTWKESLQVAMTLRKQGIRVEVEQMNRRLKNALNYANKENIRYVFIIGENELEKKEIVCKDMFNKTERKIPLEEIEKGFFKI</sequence>
<dbReference type="NCBIfam" id="TIGR00442">
    <property type="entry name" value="hisS"/>
    <property type="match status" value="1"/>
</dbReference>
<dbReference type="InterPro" id="IPR006195">
    <property type="entry name" value="aa-tRNA-synth_II"/>
</dbReference>
<evidence type="ECO:0000313" key="11">
    <source>
        <dbReference type="EMBL" id="GGE56009.1"/>
    </source>
</evidence>
<feature type="binding site" evidence="9">
    <location>
        <begin position="81"/>
        <end position="83"/>
    </location>
    <ligand>
        <name>L-histidine</name>
        <dbReference type="ChEBI" id="CHEBI:57595"/>
    </ligand>
</feature>
<dbReference type="CDD" id="cd00773">
    <property type="entry name" value="HisRS-like_core"/>
    <property type="match status" value="1"/>
</dbReference>
<comment type="catalytic activity">
    <reaction evidence="7 8">
        <text>tRNA(His) + L-histidine + ATP = L-histidyl-tRNA(His) + AMP + diphosphate + H(+)</text>
        <dbReference type="Rhea" id="RHEA:17313"/>
        <dbReference type="Rhea" id="RHEA-COMP:9665"/>
        <dbReference type="Rhea" id="RHEA-COMP:9689"/>
        <dbReference type="ChEBI" id="CHEBI:15378"/>
        <dbReference type="ChEBI" id="CHEBI:30616"/>
        <dbReference type="ChEBI" id="CHEBI:33019"/>
        <dbReference type="ChEBI" id="CHEBI:57595"/>
        <dbReference type="ChEBI" id="CHEBI:78442"/>
        <dbReference type="ChEBI" id="CHEBI:78527"/>
        <dbReference type="ChEBI" id="CHEBI:456215"/>
        <dbReference type="EC" id="6.1.1.21"/>
    </reaction>
</comment>
<dbReference type="EMBL" id="BMFK01000001">
    <property type="protein sequence ID" value="GGE56009.1"/>
    <property type="molecule type" value="Genomic_DNA"/>
</dbReference>
<dbReference type="GO" id="GO:0004821">
    <property type="term" value="F:histidine-tRNA ligase activity"/>
    <property type="evidence" value="ECO:0007669"/>
    <property type="project" value="UniProtKB-UniRule"/>
</dbReference>
<evidence type="ECO:0000256" key="9">
    <source>
        <dbReference type="PIRSR" id="PIRSR001549-1"/>
    </source>
</evidence>
<dbReference type="Pfam" id="PF13393">
    <property type="entry name" value="tRNA-synt_His"/>
    <property type="match status" value="1"/>
</dbReference>
<dbReference type="RefSeq" id="WP_188386675.1">
    <property type="nucleotide sequence ID" value="NZ_BMFK01000001.1"/>
</dbReference>
<evidence type="ECO:0000256" key="7">
    <source>
        <dbReference type="ARBA" id="ARBA00047639"/>
    </source>
</evidence>
<comment type="subunit">
    <text evidence="8">Homodimer.</text>
</comment>
<dbReference type="PANTHER" id="PTHR11476:SF7">
    <property type="entry name" value="HISTIDINE--TRNA LIGASE"/>
    <property type="match status" value="1"/>
</dbReference>
<dbReference type="AlphaFoldDB" id="A0A917AIL0"/>
<gene>
    <name evidence="11" type="primary">hisS-1</name>
    <name evidence="8" type="synonym">hisS</name>
    <name evidence="11" type="ORF">GCM10007140_02910</name>
</gene>
<keyword evidence="4 8" id="KW-0067">ATP-binding</keyword>
<evidence type="ECO:0000256" key="3">
    <source>
        <dbReference type="ARBA" id="ARBA00022741"/>
    </source>
</evidence>
<keyword evidence="12" id="KW-1185">Reference proteome</keyword>
<evidence type="ECO:0000259" key="10">
    <source>
        <dbReference type="PROSITE" id="PS50862"/>
    </source>
</evidence>
<comment type="subcellular location">
    <subcellularLocation>
        <location evidence="8">Cytoplasm</location>
    </subcellularLocation>
</comment>
<organism evidence="11 12">
    <name type="scientific">Priestia taiwanensis</name>
    <dbReference type="NCBI Taxonomy" id="1347902"/>
    <lineage>
        <taxon>Bacteria</taxon>
        <taxon>Bacillati</taxon>
        <taxon>Bacillota</taxon>
        <taxon>Bacilli</taxon>
        <taxon>Bacillales</taxon>
        <taxon>Bacillaceae</taxon>
        <taxon>Priestia</taxon>
    </lineage>
</organism>
<evidence type="ECO:0000256" key="8">
    <source>
        <dbReference type="HAMAP-Rule" id="MF_00127"/>
    </source>
</evidence>
<name>A0A917AIL0_9BACI</name>
<dbReference type="SUPFAM" id="SSF52954">
    <property type="entry name" value="Class II aaRS ABD-related"/>
    <property type="match status" value="1"/>
</dbReference>
<evidence type="ECO:0000256" key="6">
    <source>
        <dbReference type="ARBA" id="ARBA00023146"/>
    </source>
</evidence>
<reference evidence="11" key="2">
    <citation type="submission" date="2020-09" db="EMBL/GenBank/DDBJ databases">
        <authorList>
            <person name="Sun Q."/>
            <person name="Zhou Y."/>
        </authorList>
    </citation>
    <scope>NUCLEOTIDE SEQUENCE</scope>
    <source>
        <strain evidence="11">CGMCC 1.12698</strain>
    </source>
</reference>
<keyword evidence="8 11" id="KW-0436">Ligase</keyword>
<comment type="caution">
    <text evidence="11">The sequence shown here is derived from an EMBL/GenBank/DDBJ whole genome shotgun (WGS) entry which is preliminary data.</text>
</comment>
<evidence type="ECO:0000256" key="1">
    <source>
        <dbReference type="ARBA" id="ARBA00008226"/>
    </source>
</evidence>
<accession>A0A917AIL0</accession>
<dbReference type="GO" id="GO:0005737">
    <property type="term" value="C:cytoplasm"/>
    <property type="evidence" value="ECO:0007669"/>
    <property type="project" value="UniProtKB-SubCell"/>
</dbReference>
<evidence type="ECO:0000313" key="12">
    <source>
        <dbReference type="Proteomes" id="UP000605259"/>
    </source>
</evidence>
<proteinExistence type="inferred from homology"/>
<keyword evidence="3 8" id="KW-0547">Nucleotide-binding</keyword>
<evidence type="ECO:0000256" key="5">
    <source>
        <dbReference type="ARBA" id="ARBA00022917"/>
    </source>
</evidence>
<dbReference type="EC" id="6.1.1.21" evidence="8"/>
<dbReference type="InterPro" id="IPR045864">
    <property type="entry name" value="aa-tRNA-synth_II/BPL/LPL"/>
</dbReference>
<dbReference type="InterPro" id="IPR041715">
    <property type="entry name" value="HisRS-like_core"/>
</dbReference>
<dbReference type="GO" id="GO:0006427">
    <property type="term" value="P:histidyl-tRNA aminoacylation"/>
    <property type="evidence" value="ECO:0007669"/>
    <property type="project" value="UniProtKB-UniRule"/>
</dbReference>
<dbReference type="InterPro" id="IPR004516">
    <property type="entry name" value="HisRS/HisZ"/>
</dbReference>
<evidence type="ECO:0000256" key="2">
    <source>
        <dbReference type="ARBA" id="ARBA00022490"/>
    </source>
</evidence>
<comment type="similarity">
    <text evidence="1 8">Belongs to the class-II aminoacyl-tRNA synthetase family.</text>
</comment>
<keyword evidence="5 8" id="KW-0648">Protein biosynthesis</keyword>
<dbReference type="PIRSF" id="PIRSF001549">
    <property type="entry name" value="His-tRNA_synth"/>
    <property type="match status" value="1"/>
</dbReference>
<feature type="binding site" evidence="9">
    <location>
        <position position="270"/>
    </location>
    <ligand>
        <name>L-histidine</name>
        <dbReference type="ChEBI" id="CHEBI:57595"/>
    </ligand>
</feature>
<dbReference type="Gene3D" id="3.30.930.10">
    <property type="entry name" value="Bira Bifunctional Protein, Domain 2"/>
    <property type="match status" value="1"/>
</dbReference>
<dbReference type="Proteomes" id="UP000605259">
    <property type="component" value="Unassembled WGS sequence"/>
</dbReference>
<dbReference type="PANTHER" id="PTHR11476">
    <property type="entry name" value="HISTIDYL-TRNA SYNTHETASE"/>
    <property type="match status" value="1"/>
</dbReference>
<dbReference type="NCBIfam" id="NF009085">
    <property type="entry name" value="PRK12420.1"/>
    <property type="match status" value="1"/>
</dbReference>
<dbReference type="InterPro" id="IPR004154">
    <property type="entry name" value="Anticodon-bd"/>
</dbReference>
<dbReference type="InterPro" id="IPR036621">
    <property type="entry name" value="Anticodon-bd_dom_sf"/>
</dbReference>
<feature type="domain" description="Aminoacyl-transfer RNA synthetases class-II family profile" evidence="10">
    <location>
        <begin position="1"/>
        <end position="346"/>
    </location>
</feature>
<keyword evidence="6 8" id="KW-0030">Aminoacyl-tRNA synthetase</keyword>
<dbReference type="Gene3D" id="3.40.50.800">
    <property type="entry name" value="Anticodon-binding domain"/>
    <property type="match status" value="1"/>
</dbReference>
<feature type="binding site" evidence="9">
    <location>
        <position position="129"/>
    </location>
    <ligand>
        <name>L-histidine</name>
        <dbReference type="ChEBI" id="CHEBI:57595"/>
    </ligand>
</feature>
<feature type="binding site" evidence="9">
    <location>
        <position position="125"/>
    </location>
    <ligand>
        <name>L-histidine</name>
        <dbReference type="ChEBI" id="CHEBI:57595"/>
    </ligand>
</feature>
<dbReference type="PROSITE" id="PS50862">
    <property type="entry name" value="AA_TRNA_LIGASE_II"/>
    <property type="match status" value="1"/>
</dbReference>
<dbReference type="InterPro" id="IPR015807">
    <property type="entry name" value="His-tRNA-ligase"/>
</dbReference>
<reference evidence="11" key="1">
    <citation type="journal article" date="2014" name="Int. J. Syst. Evol. Microbiol.">
        <title>Complete genome sequence of Corynebacterium casei LMG S-19264T (=DSM 44701T), isolated from a smear-ripened cheese.</title>
        <authorList>
            <consortium name="US DOE Joint Genome Institute (JGI-PGF)"/>
            <person name="Walter F."/>
            <person name="Albersmeier A."/>
            <person name="Kalinowski J."/>
            <person name="Ruckert C."/>
        </authorList>
    </citation>
    <scope>NUCLEOTIDE SEQUENCE</scope>
    <source>
        <strain evidence="11">CGMCC 1.12698</strain>
    </source>
</reference>
<dbReference type="HAMAP" id="MF_00127">
    <property type="entry name" value="His_tRNA_synth"/>
    <property type="match status" value="1"/>
</dbReference>
<protein>
    <recommendedName>
        <fullName evidence="8">Histidine--tRNA ligase</fullName>
        <ecNumber evidence="8">6.1.1.21</ecNumber>
    </recommendedName>
    <alternativeName>
        <fullName evidence="8">Histidyl-tRNA synthetase</fullName>
        <shortName evidence="8">HisRS</shortName>
    </alternativeName>
</protein>
<keyword evidence="2 8" id="KW-0963">Cytoplasm</keyword>
<dbReference type="GO" id="GO:0016740">
    <property type="term" value="F:transferase activity"/>
    <property type="evidence" value="ECO:0007669"/>
    <property type="project" value="UniProtKB-ARBA"/>
</dbReference>
<dbReference type="GO" id="GO:0140096">
    <property type="term" value="F:catalytic activity, acting on a protein"/>
    <property type="evidence" value="ECO:0007669"/>
    <property type="project" value="UniProtKB-ARBA"/>
</dbReference>
<dbReference type="GO" id="GO:0005524">
    <property type="term" value="F:ATP binding"/>
    <property type="evidence" value="ECO:0007669"/>
    <property type="project" value="UniProtKB-UniRule"/>
</dbReference>
<evidence type="ECO:0000256" key="4">
    <source>
        <dbReference type="ARBA" id="ARBA00022840"/>
    </source>
</evidence>